<dbReference type="CDD" id="cd11566">
    <property type="entry name" value="eIF1_SUI1"/>
    <property type="match status" value="1"/>
</dbReference>
<organism evidence="4 5">
    <name type="scientific">Artemia franciscana</name>
    <name type="common">Brine shrimp</name>
    <name type="synonym">Artemia sanfranciscana</name>
    <dbReference type="NCBI Taxonomy" id="6661"/>
    <lineage>
        <taxon>Eukaryota</taxon>
        <taxon>Metazoa</taxon>
        <taxon>Ecdysozoa</taxon>
        <taxon>Arthropoda</taxon>
        <taxon>Crustacea</taxon>
        <taxon>Branchiopoda</taxon>
        <taxon>Anostraca</taxon>
        <taxon>Artemiidae</taxon>
        <taxon>Artemia</taxon>
    </lineage>
</organism>
<name>A0AA88H630_ARTSF</name>
<feature type="domain" description="SUI1" evidence="3">
    <location>
        <begin position="59"/>
        <end position="125"/>
    </location>
</feature>
<dbReference type="SUPFAM" id="SSF55159">
    <property type="entry name" value="eIF1-like"/>
    <property type="match status" value="1"/>
</dbReference>
<reference evidence="4" key="1">
    <citation type="submission" date="2023-07" db="EMBL/GenBank/DDBJ databases">
        <title>Chromosome-level genome assembly of Artemia franciscana.</title>
        <authorList>
            <person name="Jo E."/>
        </authorList>
    </citation>
    <scope>NUCLEOTIDE SEQUENCE</scope>
    <source>
        <tissue evidence="4">Whole body</tissue>
    </source>
</reference>
<dbReference type="Pfam" id="PF01253">
    <property type="entry name" value="SUI1"/>
    <property type="match status" value="1"/>
</dbReference>
<comment type="similarity">
    <text evidence="1">Belongs to the SUI1 family.</text>
</comment>
<evidence type="ECO:0000259" key="3">
    <source>
        <dbReference type="PROSITE" id="PS50296"/>
    </source>
</evidence>
<dbReference type="PROSITE" id="PS50296">
    <property type="entry name" value="SUI1"/>
    <property type="match status" value="1"/>
</dbReference>
<evidence type="ECO:0000256" key="1">
    <source>
        <dbReference type="ARBA" id="ARBA00005422"/>
    </source>
</evidence>
<comment type="caution">
    <text evidence="4">The sequence shown here is derived from an EMBL/GenBank/DDBJ whole genome shotgun (WGS) entry which is preliminary data.</text>
</comment>
<keyword evidence="5" id="KW-1185">Reference proteome</keyword>
<dbReference type="AlphaFoldDB" id="A0AA88H630"/>
<protein>
    <recommendedName>
        <fullName evidence="3">SUI1 domain-containing protein</fullName>
    </recommendedName>
</protein>
<dbReference type="EMBL" id="JAVRJZ010000020">
    <property type="protein sequence ID" value="KAK2705760.1"/>
    <property type="molecule type" value="Genomic_DNA"/>
</dbReference>
<gene>
    <name evidence="4" type="ORF">QYM36_015954</name>
</gene>
<dbReference type="InterPro" id="IPR036877">
    <property type="entry name" value="SUI1_dom_sf"/>
</dbReference>
<sequence length="125" mass="14211">MKIAGSNDLFTGLTYQQRCDRCEAVDSEEAETLSTTLQNLNTYDPFADVYDDQIQDRLIYIRIQQRNGRKTLTTEQGLSSDYDSKKIMKACKNEFACKGTVAEHPECGEVIKLQGGQRENICKFI</sequence>
<dbReference type="GO" id="GO:0003743">
    <property type="term" value="F:translation initiation factor activity"/>
    <property type="evidence" value="ECO:0007669"/>
    <property type="project" value="InterPro"/>
</dbReference>
<dbReference type="Gene3D" id="3.30.780.10">
    <property type="entry name" value="SUI1-like domain"/>
    <property type="match status" value="1"/>
</dbReference>
<dbReference type="Proteomes" id="UP001187531">
    <property type="component" value="Unassembled WGS sequence"/>
</dbReference>
<evidence type="ECO:0000256" key="2">
    <source>
        <dbReference type="ARBA" id="ARBA00022917"/>
    </source>
</evidence>
<proteinExistence type="inferred from homology"/>
<dbReference type="PANTHER" id="PTHR10388">
    <property type="entry name" value="EUKARYOTIC TRANSLATION INITIATION FACTOR SUI1"/>
    <property type="match status" value="1"/>
</dbReference>
<evidence type="ECO:0000313" key="4">
    <source>
        <dbReference type="EMBL" id="KAK2705760.1"/>
    </source>
</evidence>
<accession>A0AA88H630</accession>
<dbReference type="InterPro" id="IPR005874">
    <property type="entry name" value="SUI1_euk"/>
</dbReference>
<dbReference type="InterPro" id="IPR001950">
    <property type="entry name" value="SUI1"/>
</dbReference>
<keyword evidence="2" id="KW-0648">Protein biosynthesis</keyword>
<evidence type="ECO:0000313" key="5">
    <source>
        <dbReference type="Proteomes" id="UP001187531"/>
    </source>
</evidence>